<dbReference type="Proteomes" id="UP001211065">
    <property type="component" value="Unassembled WGS sequence"/>
</dbReference>
<organism evidence="6 7">
    <name type="scientific">Clydaea vesicula</name>
    <dbReference type="NCBI Taxonomy" id="447962"/>
    <lineage>
        <taxon>Eukaryota</taxon>
        <taxon>Fungi</taxon>
        <taxon>Fungi incertae sedis</taxon>
        <taxon>Chytridiomycota</taxon>
        <taxon>Chytridiomycota incertae sedis</taxon>
        <taxon>Chytridiomycetes</taxon>
        <taxon>Lobulomycetales</taxon>
        <taxon>Lobulomycetaceae</taxon>
        <taxon>Clydaea</taxon>
    </lineage>
</organism>
<feature type="domain" description="Homeobox" evidence="5">
    <location>
        <begin position="337"/>
        <end position="400"/>
    </location>
</feature>
<comment type="caution">
    <text evidence="6">The sequence shown here is derived from an EMBL/GenBank/DDBJ whole genome shotgun (WGS) entry which is preliminary data.</text>
</comment>
<keyword evidence="7" id="KW-1185">Reference proteome</keyword>
<dbReference type="PROSITE" id="PS50071">
    <property type="entry name" value="HOMEOBOX_2"/>
    <property type="match status" value="1"/>
</dbReference>
<keyword evidence="3 4" id="KW-0539">Nucleus</keyword>
<dbReference type="CDD" id="cd00086">
    <property type="entry name" value="homeodomain"/>
    <property type="match status" value="1"/>
</dbReference>
<gene>
    <name evidence="6" type="ORF">HK099_008523</name>
</gene>
<dbReference type="SUPFAM" id="SSF46689">
    <property type="entry name" value="Homeodomain-like"/>
    <property type="match status" value="1"/>
</dbReference>
<reference evidence="6" key="1">
    <citation type="submission" date="2020-05" db="EMBL/GenBank/DDBJ databases">
        <title>Phylogenomic resolution of chytrid fungi.</title>
        <authorList>
            <person name="Stajich J.E."/>
            <person name="Amses K."/>
            <person name="Simmons R."/>
            <person name="Seto K."/>
            <person name="Myers J."/>
            <person name="Bonds A."/>
            <person name="Quandt C.A."/>
            <person name="Barry K."/>
            <person name="Liu P."/>
            <person name="Grigoriev I."/>
            <person name="Longcore J.E."/>
            <person name="James T.Y."/>
        </authorList>
    </citation>
    <scope>NUCLEOTIDE SEQUENCE</scope>
    <source>
        <strain evidence="6">JEL0476</strain>
    </source>
</reference>
<evidence type="ECO:0000256" key="3">
    <source>
        <dbReference type="ARBA" id="ARBA00023242"/>
    </source>
</evidence>
<dbReference type="InterPro" id="IPR009057">
    <property type="entry name" value="Homeodomain-like_sf"/>
</dbReference>
<comment type="subcellular location">
    <subcellularLocation>
        <location evidence="4">Nucleus</location>
    </subcellularLocation>
</comment>
<evidence type="ECO:0000256" key="1">
    <source>
        <dbReference type="ARBA" id="ARBA00023125"/>
    </source>
</evidence>
<dbReference type="InterPro" id="IPR008422">
    <property type="entry name" value="KN_HD"/>
</dbReference>
<dbReference type="EMBL" id="JADGJW010000944">
    <property type="protein sequence ID" value="KAJ3209361.1"/>
    <property type="molecule type" value="Genomic_DNA"/>
</dbReference>
<keyword evidence="2 4" id="KW-0371">Homeobox</keyword>
<protein>
    <recommendedName>
        <fullName evidence="5">Homeobox domain-containing protein</fullName>
    </recommendedName>
</protein>
<evidence type="ECO:0000259" key="5">
    <source>
        <dbReference type="PROSITE" id="PS50071"/>
    </source>
</evidence>
<proteinExistence type="predicted"/>
<dbReference type="InterPro" id="IPR001356">
    <property type="entry name" value="HD"/>
</dbReference>
<accession>A0AAD5TVX9</accession>
<dbReference type="GO" id="GO:0003677">
    <property type="term" value="F:DNA binding"/>
    <property type="evidence" value="ECO:0007669"/>
    <property type="project" value="UniProtKB-UniRule"/>
</dbReference>
<name>A0AAD5TVX9_9FUNG</name>
<dbReference type="InterPro" id="IPR050224">
    <property type="entry name" value="TALE_homeobox"/>
</dbReference>
<dbReference type="PANTHER" id="PTHR11850">
    <property type="entry name" value="HOMEOBOX PROTEIN TRANSCRIPTION FACTORS"/>
    <property type="match status" value="1"/>
</dbReference>
<keyword evidence="1 4" id="KW-0238">DNA-binding</keyword>
<evidence type="ECO:0000313" key="7">
    <source>
        <dbReference type="Proteomes" id="UP001211065"/>
    </source>
</evidence>
<dbReference type="GO" id="GO:0006355">
    <property type="term" value="P:regulation of DNA-templated transcription"/>
    <property type="evidence" value="ECO:0007669"/>
    <property type="project" value="InterPro"/>
</dbReference>
<dbReference type="Pfam" id="PF05920">
    <property type="entry name" value="Homeobox_KN"/>
    <property type="match status" value="1"/>
</dbReference>
<evidence type="ECO:0000313" key="6">
    <source>
        <dbReference type="EMBL" id="KAJ3209361.1"/>
    </source>
</evidence>
<evidence type="ECO:0000256" key="4">
    <source>
        <dbReference type="PROSITE-ProRule" id="PRU00108"/>
    </source>
</evidence>
<sequence>MVILPKMFLPTSASELEISRLQNEKTTMEQVLKEDLFAYRSLYILRDECITLATEDDFNTFLQELEPHLFKFKDLLQVIKGKNENLEHARLESFFNSTKLTRHLFANLIKLLEDIFQILTFHNKFLKSFKDTKSLLNDLLQKIVLSENDLKNKNVEYNFSTEPQLQNDLKVFNFTNELENDQKFLLNGFSDLQFDLNQVVPLETTITKNSRLNQQLENNTSFGNHTNLIITDNSSVPAVPGILPTFSPFNTINSKVTEKTYKFNIPTDLKNEHSSLINCNKEKAVKKNYKNKDFLKNFKLTDFNYFNLSNLNQNNNNNSNSKNNLRLKNNKKNLGLKIKKKSRPNFCENTIAILTKWLYDNKNNPYPDPTVKQTLCDQTGITMLSLNNWFVNARRRYIQNGKESKKIQKVKSTYANI</sequence>
<evidence type="ECO:0000256" key="2">
    <source>
        <dbReference type="ARBA" id="ARBA00023155"/>
    </source>
</evidence>
<dbReference type="Gene3D" id="1.10.10.60">
    <property type="entry name" value="Homeodomain-like"/>
    <property type="match status" value="1"/>
</dbReference>
<feature type="DNA-binding region" description="Homeobox" evidence="4">
    <location>
        <begin position="339"/>
        <end position="401"/>
    </location>
</feature>
<dbReference type="GO" id="GO:0005634">
    <property type="term" value="C:nucleus"/>
    <property type="evidence" value="ECO:0007669"/>
    <property type="project" value="UniProtKB-SubCell"/>
</dbReference>
<dbReference type="AlphaFoldDB" id="A0AAD5TVX9"/>
<dbReference type="SMART" id="SM00389">
    <property type="entry name" value="HOX"/>
    <property type="match status" value="1"/>
</dbReference>